<feature type="transmembrane region" description="Helical" evidence="9">
    <location>
        <begin position="145"/>
        <end position="169"/>
    </location>
</feature>
<comment type="subcellular location">
    <subcellularLocation>
        <location evidence="1">Cell membrane</location>
        <topology evidence="1">Multi-pass membrane protein</topology>
    </subcellularLocation>
</comment>
<accession>A0A7W7WJ62</accession>
<comment type="caution">
    <text evidence="11">The sequence shown here is derived from an EMBL/GenBank/DDBJ whole genome shotgun (WGS) entry which is preliminary data.</text>
</comment>
<feature type="transmembrane region" description="Helical" evidence="9">
    <location>
        <begin position="45"/>
        <end position="69"/>
    </location>
</feature>
<evidence type="ECO:0000256" key="4">
    <source>
        <dbReference type="ARBA" id="ARBA00022692"/>
    </source>
</evidence>
<feature type="transmembrane region" description="Helical" evidence="9">
    <location>
        <begin position="354"/>
        <end position="374"/>
    </location>
</feature>
<dbReference type="InterPro" id="IPR036259">
    <property type="entry name" value="MFS_trans_sf"/>
</dbReference>
<keyword evidence="2" id="KW-0813">Transport</keyword>
<reference evidence="11 12" key="1">
    <citation type="submission" date="2020-08" db="EMBL/GenBank/DDBJ databases">
        <title>Sequencing the genomes of 1000 actinobacteria strains.</title>
        <authorList>
            <person name="Klenk H.-P."/>
        </authorList>
    </citation>
    <scope>NUCLEOTIDE SEQUENCE [LARGE SCALE GENOMIC DNA]</scope>
    <source>
        <strain evidence="11 12">DSM 44786</strain>
    </source>
</reference>
<sequence>MPHRPDHRSVSATVVGNFVEAFDWLAYGLFAPLFAVRFFPSANPVTALLGAFAVLGIGVLARPLGGVLLGRFADRRGRRPALMLSIGLMTGGSVLIGVAPTYQQVGMVAPAVLLLGRVAQGVSHGGEWPSAVAYLMELAPRQRRCFYGSLFALSTVAGAFTASLLGGGLTAALGAGAMADWGWRVPFLVGGVFGLVLLLLRNRLTETEVFRREVLGHAARGSLRLLFGGHRRRVLRSVLFVAGVGAVGNTWTAVIPAMGQRLAAPGTMYWVVVCVTGTMMLAAVPLGLLADRIGAVRLLVGASCGFAVAGSWTYLHLTGGFLSLVLTYGSGLVYLMCVTTVLPKILSESFPPEVRALGIGLPYALTTALLGAAGPASATWLAERGASGWFVGGMAVAVLLALPAAASAGAGQPPAGPPEIRGAEPGDGAVLPLRARSTA</sequence>
<keyword evidence="7 9" id="KW-0472">Membrane</keyword>
<evidence type="ECO:0000256" key="5">
    <source>
        <dbReference type="ARBA" id="ARBA00022847"/>
    </source>
</evidence>
<feature type="transmembrane region" description="Helical" evidence="9">
    <location>
        <begin position="386"/>
        <end position="406"/>
    </location>
</feature>
<name>A0A7W7WJ62_9ACTN</name>
<dbReference type="InterPro" id="IPR005828">
    <property type="entry name" value="MFS_sugar_transport-like"/>
</dbReference>
<organism evidence="11 12">
    <name type="scientific">Kitasatospora gansuensis</name>
    <dbReference type="NCBI Taxonomy" id="258050"/>
    <lineage>
        <taxon>Bacteria</taxon>
        <taxon>Bacillati</taxon>
        <taxon>Actinomycetota</taxon>
        <taxon>Actinomycetes</taxon>
        <taxon>Kitasatosporales</taxon>
        <taxon>Streptomycetaceae</taxon>
        <taxon>Kitasatospora</taxon>
    </lineage>
</organism>
<dbReference type="Pfam" id="PF00083">
    <property type="entry name" value="Sugar_tr"/>
    <property type="match status" value="1"/>
</dbReference>
<feature type="transmembrane region" description="Helical" evidence="9">
    <location>
        <begin position="296"/>
        <end position="315"/>
    </location>
</feature>
<dbReference type="PROSITE" id="PS50850">
    <property type="entry name" value="MFS"/>
    <property type="match status" value="1"/>
</dbReference>
<keyword evidence="4 9" id="KW-0812">Transmembrane</keyword>
<dbReference type="GO" id="GO:0005886">
    <property type="term" value="C:plasma membrane"/>
    <property type="evidence" value="ECO:0007669"/>
    <property type="project" value="UniProtKB-SubCell"/>
</dbReference>
<feature type="region of interest" description="Disordered" evidence="8">
    <location>
        <begin position="411"/>
        <end position="439"/>
    </location>
</feature>
<keyword evidence="5" id="KW-0769">Symport</keyword>
<evidence type="ECO:0000313" key="11">
    <source>
        <dbReference type="EMBL" id="MBB4948823.1"/>
    </source>
</evidence>
<dbReference type="Proteomes" id="UP000573327">
    <property type="component" value="Unassembled WGS sequence"/>
</dbReference>
<dbReference type="EMBL" id="JACHJR010000001">
    <property type="protein sequence ID" value="MBB4948823.1"/>
    <property type="molecule type" value="Genomic_DNA"/>
</dbReference>
<dbReference type="Gene3D" id="1.20.1250.20">
    <property type="entry name" value="MFS general substrate transporter like domains"/>
    <property type="match status" value="2"/>
</dbReference>
<dbReference type="GO" id="GO:0015293">
    <property type="term" value="F:symporter activity"/>
    <property type="evidence" value="ECO:0007669"/>
    <property type="project" value="UniProtKB-KW"/>
</dbReference>
<feature type="transmembrane region" description="Helical" evidence="9">
    <location>
        <begin position="267"/>
        <end position="289"/>
    </location>
</feature>
<dbReference type="PANTHER" id="PTHR43528">
    <property type="entry name" value="ALPHA-KETOGLUTARATE PERMEASE"/>
    <property type="match status" value="1"/>
</dbReference>
<evidence type="ECO:0000256" key="6">
    <source>
        <dbReference type="ARBA" id="ARBA00022989"/>
    </source>
</evidence>
<evidence type="ECO:0000256" key="1">
    <source>
        <dbReference type="ARBA" id="ARBA00004651"/>
    </source>
</evidence>
<feature type="transmembrane region" description="Helical" evidence="9">
    <location>
        <begin position="234"/>
        <end position="255"/>
    </location>
</feature>
<gene>
    <name evidence="11" type="ORF">F4556_004358</name>
</gene>
<keyword evidence="12" id="KW-1185">Reference proteome</keyword>
<feature type="transmembrane region" description="Helical" evidence="9">
    <location>
        <begin position="21"/>
        <end position="39"/>
    </location>
</feature>
<feature type="transmembrane region" description="Helical" evidence="9">
    <location>
        <begin position="321"/>
        <end position="342"/>
    </location>
</feature>
<keyword evidence="3" id="KW-1003">Cell membrane</keyword>
<evidence type="ECO:0000256" key="9">
    <source>
        <dbReference type="SAM" id="Phobius"/>
    </source>
</evidence>
<evidence type="ECO:0000256" key="7">
    <source>
        <dbReference type="ARBA" id="ARBA00023136"/>
    </source>
</evidence>
<dbReference type="InterPro" id="IPR051084">
    <property type="entry name" value="H+-coupled_symporters"/>
</dbReference>
<evidence type="ECO:0000259" key="10">
    <source>
        <dbReference type="PROSITE" id="PS50850"/>
    </source>
</evidence>
<feature type="transmembrane region" description="Helical" evidence="9">
    <location>
        <begin position="181"/>
        <end position="200"/>
    </location>
</feature>
<dbReference type="SUPFAM" id="SSF103473">
    <property type="entry name" value="MFS general substrate transporter"/>
    <property type="match status" value="1"/>
</dbReference>
<evidence type="ECO:0000256" key="2">
    <source>
        <dbReference type="ARBA" id="ARBA00022448"/>
    </source>
</evidence>
<dbReference type="PANTHER" id="PTHR43528:SF1">
    <property type="entry name" value="ALPHA-KETOGLUTARATE PERMEASE"/>
    <property type="match status" value="1"/>
</dbReference>
<dbReference type="AlphaFoldDB" id="A0A7W7WJ62"/>
<evidence type="ECO:0000313" key="12">
    <source>
        <dbReference type="Proteomes" id="UP000573327"/>
    </source>
</evidence>
<keyword evidence="6 9" id="KW-1133">Transmembrane helix</keyword>
<proteinExistence type="predicted"/>
<feature type="domain" description="Major facilitator superfamily (MFS) profile" evidence="10">
    <location>
        <begin position="9"/>
        <end position="410"/>
    </location>
</feature>
<dbReference type="InterPro" id="IPR020846">
    <property type="entry name" value="MFS_dom"/>
</dbReference>
<evidence type="ECO:0000256" key="8">
    <source>
        <dbReference type="SAM" id="MobiDB-lite"/>
    </source>
</evidence>
<evidence type="ECO:0000256" key="3">
    <source>
        <dbReference type="ARBA" id="ARBA00022475"/>
    </source>
</evidence>
<dbReference type="RefSeq" id="WP_184918727.1">
    <property type="nucleotide sequence ID" value="NZ_JACHJR010000001.1"/>
</dbReference>
<protein>
    <submittedName>
        <fullName evidence="11">MHS family alpha-ketoglutarate permease-like MFS transporter</fullName>
    </submittedName>
</protein>